<keyword evidence="4" id="KW-1185">Reference proteome</keyword>
<gene>
    <name evidence="3" type="ORF">BABL1_gene_329</name>
</gene>
<dbReference type="Proteomes" id="UP000018769">
    <property type="component" value="Chromosome I"/>
</dbReference>
<feature type="region of interest" description="Disordered" evidence="1">
    <location>
        <begin position="42"/>
        <end position="74"/>
    </location>
</feature>
<evidence type="ECO:0000313" key="3">
    <source>
        <dbReference type="EMBL" id="CDK30685.1"/>
    </source>
</evidence>
<feature type="compositionally biased region" description="Basic and acidic residues" evidence="1">
    <location>
        <begin position="42"/>
        <end position="57"/>
    </location>
</feature>
<sequence>MEIKVFNILLLAIASLSMSNLYSTNYFKNAFKPEYRCPVQEAKENTENKNLKGKENNITKPETTEATETAEAKK</sequence>
<evidence type="ECO:0008006" key="5">
    <source>
        <dbReference type="Google" id="ProtNLM"/>
    </source>
</evidence>
<protein>
    <recommendedName>
        <fullName evidence="5">Secreted protein</fullName>
    </recommendedName>
</protein>
<reference evidence="3 4" key="1">
    <citation type="journal article" date="2015" name="Biol. Direct">
        <title>Babela massiliensis, a representative of a widespread bacterial phylum with unusual adaptations to parasitism in amoebae.</title>
        <authorList>
            <person name="Pagnier I."/>
            <person name="Yutin N."/>
            <person name="Croce O."/>
            <person name="Makarova K.S."/>
            <person name="Wolf Y.I."/>
            <person name="Benamar S."/>
            <person name="Raoult D."/>
            <person name="Koonin E.V."/>
            <person name="La Scola B."/>
        </authorList>
    </citation>
    <scope>NUCLEOTIDE SEQUENCE [LARGE SCALE GENOMIC DNA]</scope>
    <source>
        <strain evidence="4">BABL1</strain>
    </source>
</reference>
<feature type="chain" id="PRO_5004744530" description="Secreted protein" evidence="2">
    <location>
        <begin position="20"/>
        <end position="74"/>
    </location>
</feature>
<feature type="signal peptide" evidence="2">
    <location>
        <begin position="1"/>
        <end position="19"/>
    </location>
</feature>
<organism evidence="3 4">
    <name type="scientific">Candidatus Babela massiliensis</name>
    <dbReference type="NCBI Taxonomy" id="673862"/>
    <lineage>
        <taxon>Bacteria</taxon>
        <taxon>Candidatus Babelota</taxon>
        <taxon>Candidatus Babeliae</taxon>
        <taxon>Candidatus Babeliales</taxon>
        <taxon>Candidatus Babeliaceae</taxon>
        <taxon>Candidatus Babela</taxon>
    </lineage>
</organism>
<dbReference type="AlphaFoldDB" id="V6DGJ1"/>
<evidence type="ECO:0000256" key="2">
    <source>
        <dbReference type="SAM" id="SignalP"/>
    </source>
</evidence>
<feature type="compositionally biased region" description="Low complexity" evidence="1">
    <location>
        <begin position="64"/>
        <end position="74"/>
    </location>
</feature>
<dbReference type="EMBL" id="HG793133">
    <property type="protein sequence ID" value="CDK30685.1"/>
    <property type="molecule type" value="Genomic_DNA"/>
</dbReference>
<dbReference type="HOGENOM" id="CLU_2680784_0_0_7"/>
<dbReference type="KEGG" id="dpb:BABL1_gene_329"/>
<evidence type="ECO:0000256" key="1">
    <source>
        <dbReference type="SAM" id="MobiDB-lite"/>
    </source>
</evidence>
<evidence type="ECO:0000313" key="4">
    <source>
        <dbReference type="Proteomes" id="UP000018769"/>
    </source>
</evidence>
<dbReference type="RefSeq" id="WP_023792214.1">
    <property type="nucleotide sequence ID" value="NC_023003.1"/>
</dbReference>
<keyword evidence="2" id="KW-0732">Signal</keyword>
<accession>V6DGJ1</accession>
<proteinExistence type="predicted"/>
<name>V6DGJ1_9BACT</name>